<keyword evidence="6 15" id="KW-0863">Zinc-finger</keyword>
<dbReference type="SMART" id="SM00898">
    <property type="entry name" value="Fapy_DNA_glyco"/>
    <property type="match status" value="1"/>
</dbReference>
<dbReference type="AlphaFoldDB" id="A0A7Y0U342"/>
<dbReference type="GO" id="GO:0003690">
    <property type="term" value="F:double-stranded DNA binding"/>
    <property type="evidence" value="ECO:0007669"/>
    <property type="project" value="UniProtKB-ARBA"/>
</dbReference>
<evidence type="ECO:0000259" key="17">
    <source>
        <dbReference type="PROSITE" id="PS51066"/>
    </source>
</evidence>
<dbReference type="SUPFAM" id="SSF57716">
    <property type="entry name" value="Glucocorticoid receptor-like (DNA-binding domain)"/>
    <property type="match status" value="1"/>
</dbReference>
<name>A0A7Y0U342_9ACTO</name>
<evidence type="ECO:0000256" key="11">
    <source>
        <dbReference type="ARBA" id="ARBA00023239"/>
    </source>
</evidence>
<feature type="domain" description="FPG-type" evidence="17">
    <location>
        <begin position="365"/>
        <end position="399"/>
    </location>
</feature>
<dbReference type="GO" id="GO:0008270">
    <property type="term" value="F:zinc ion binding"/>
    <property type="evidence" value="ECO:0007669"/>
    <property type="project" value="UniProtKB-KW"/>
</dbReference>
<keyword evidence="13" id="KW-0326">Glycosidase</keyword>
<evidence type="ECO:0000256" key="3">
    <source>
        <dbReference type="ARBA" id="ARBA00012720"/>
    </source>
</evidence>
<dbReference type="RefSeq" id="WP_169772544.1">
    <property type="nucleotide sequence ID" value="NZ_JABCUR010000016.1"/>
</dbReference>
<keyword evidence="11" id="KW-0456">Lyase</keyword>
<accession>A0A7Y0U342</accession>
<sequence length="399" mass="43351">MPEGHSIHRLAGQFRVLLGGQVLSVSSPQGRFAAGATRLDGQRLVAVRVHGKHLFLGFAPADLKVASVVVVTEGGSRGAISEDALTWLHVHLGIYGSWRFTGDKAFHEPLHWLLPELENQEDSRPDIEAQQTSHDAKPGSSLDTDAELGSGLDTDAELGSGLEVTLVDTGQTVIIREIPAHTHADGSAFAPHEHFADRWFLMPGQFAPFEPVGTVRLRLMNPHGVADLSGPNRCELLDWAQTRAIAARLGPDPLRPDAQFADFVARAGRRSKGIGEALMDQNVAAGVGNIYRAEALFAARLSPFVPAREVSERKLRRIWDWLVATMPSGVASGRVTTLAPRDAADFATRQAGAGGKIQAVDQRYYVYQRDGRPCVRCGATVRLAVVGGRKLYWCPRCQR</sequence>
<dbReference type="PROSITE" id="PS51068">
    <property type="entry name" value="FPG_CAT"/>
    <property type="match status" value="1"/>
</dbReference>
<dbReference type="GO" id="GO:0140078">
    <property type="term" value="F:class I DNA-(apurinic or apyrimidinic site) endonuclease activity"/>
    <property type="evidence" value="ECO:0007669"/>
    <property type="project" value="UniProtKB-EC"/>
</dbReference>
<dbReference type="InterPro" id="IPR010663">
    <property type="entry name" value="Znf_FPG/IleRS"/>
</dbReference>
<evidence type="ECO:0000256" key="5">
    <source>
        <dbReference type="ARBA" id="ARBA00022763"/>
    </source>
</evidence>
<comment type="catalytic activity">
    <reaction evidence="14">
        <text>2'-deoxyribonucleotide-(2'-deoxyribose 5'-phosphate)-2'-deoxyribonucleotide-DNA = a 3'-end 2'-deoxyribonucleotide-(2,3-dehydro-2,3-deoxyribose 5'-phosphate)-DNA + a 5'-end 5'-phospho-2'-deoxyribonucleoside-DNA + H(+)</text>
        <dbReference type="Rhea" id="RHEA:66592"/>
        <dbReference type="Rhea" id="RHEA-COMP:13180"/>
        <dbReference type="Rhea" id="RHEA-COMP:16897"/>
        <dbReference type="Rhea" id="RHEA-COMP:17067"/>
        <dbReference type="ChEBI" id="CHEBI:15378"/>
        <dbReference type="ChEBI" id="CHEBI:136412"/>
        <dbReference type="ChEBI" id="CHEBI:157695"/>
        <dbReference type="ChEBI" id="CHEBI:167181"/>
        <dbReference type="EC" id="4.2.99.18"/>
    </reaction>
</comment>
<evidence type="ECO:0000256" key="8">
    <source>
        <dbReference type="ARBA" id="ARBA00022833"/>
    </source>
</evidence>
<gene>
    <name evidence="19" type="ORF">HHJ78_11375</name>
</gene>
<dbReference type="EMBL" id="JABCUR010000016">
    <property type="protein sequence ID" value="NMW66081.1"/>
    <property type="molecule type" value="Genomic_DNA"/>
</dbReference>
<evidence type="ECO:0000256" key="2">
    <source>
        <dbReference type="ARBA" id="ARBA00009409"/>
    </source>
</evidence>
<comment type="cofactor">
    <cofactor evidence="1">
        <name>Zn(2+)</name>
        <dbReference type="ChEBI" id="CHEBI:29105"/>
    </cofactor>
</comment>
<dbReference type="Gene3D" id="3.20.190.10">
    <property type="entry name" value="MutM-like, N-terminal"/>
    <property type="match status" value="1"/>
</dbReference>
<protein>
    <recommendedName>
        <fullName evidence="3">DNA-(apurinic or apyrimidinic site) lyase</fullName>
        <ecNumber evidence="3">4.2.99.18</ecNumber>
    </recommendedName>
</protein>
<dbReference type="InterPro" id="IPR000214">
    <property type="entry name" value="Znf_DNA_glyclase/AP_lyase"/>
</dbReference>
<dbReference type="Pfam" id="PF06831">
    <property type="entry name" value="H2TH"/>
    <property type="match status" value="1"/>
</dbReference>
<dbReference type="FunFam" id="1.10.8.50:FF:000003">
    <property type="entry name" value="Formamidopyrimidine-DNA glycosylase"/>
    <property type="match status" value="1"/>
</dbReference>
<evidence type="ECO:0000256" key="14">
    <source>
        <dbReference type="ARBA" id="ARBA00044632"/>
    </source>
</evidence>
<dbReference type="Proteomes" id="UP000578252">
    <property type="component" value="Unassembled WGS sequence"/>
</dbReference>
<evidence type="ECO:0000256" key="15">
    <source>
        <dbReference type="PROSITE-ProRule" id="PRU00391"/>
    </source>
</evidence>
<dbReference type="InterPro" id="IPR015886">
    <property type="entry name" value="H2TH_FPG"/>
</dbReference>
<dbReference type="Pfam" id="PF06827">
    <property type="entry name" value="zf-FPG_IleRS"/>
    <property type="match status" value="1"/>
</dbReference>
<keyword evidence="7" id="KW-0378">Hydrolase</keyword>
<organism evidence="19 20">
    <name type="scientific">Mobiluncus mulieris</name>
    <dbReference type="NCBI Taxonomy" id="2052"/>
    <lineage>
        <taxon>Bacteria</taxon>
        <taxon>Bacillati</taxon>
        <taxon>Actinomycetota</taxon>
        <taxon>Actinomycetes</taxon>
        <taxon>Actinomycetales</taxon>
        <taxon>Actinomycetaceae</taxon>
        <taxon>Mobiluncus</taxon>
    </lineage>
</organism>
<dbReference type="SUPFAM" id="SSF46946">
    <property type="entry name" value="S13-like H2TH domain"/>
    <property type="match status" value="1"/>
</dbReference>
<reference evidence="19 20" key="1">
    <citation type="submission" date="2020-04" db="EMBL/GenBank/DDBJ databases">
        <title>Antimicrobial susceptibility and clonality of vaginal-derived multi-drug resistant Mobiluncus isolates in China.</title>
        <authorList>
            <person name="Zhang X."/>
        </authorList>
    </citation>
    <scope>NUCLEOTIDE SEQUENCE [LARGE SCALE GENOMIC DNA]</scope>
    <source>
        <strain evidence="19 20">13</strain>
    </source>
</reference>
<evidence type="ECO:0000256" key="1">
    <source>
        <dbReference type="ARBA" id="ARBA00001947"/>
    </source>
</evidence>
<evidence type="ECO:0000256" key="13">
    <source>
        <dbReference type="ARBA" id="ARBA00023295"/>
    </source>
</evidence>
<proteinExistence type="inferred from homology"/>
<comment type="caution">
    <text evidence="19">The sequence shown here is derived from an EMBL/GenBank/DDBJ whole genome shotgun (WGS) entry which is preliminary data.</text>
</comment>
<evidence type="ECO:0000313" key="19">
    <source>
        <dbReference type="EMBL" id="NMW66081.1"/>
    </source>
</evidence>
<evidence type="ECO:0000256" key="7">
    <source>
        <dbReference type="ARBA" id="ARBA00022801"/>
    </source>
</evidence>
<evidence type="ECO:0000256" key="4">
    <source>
        <dbReference type="ARBA" id="ARBA00022723"/>
    </source>
</evidence>
<dbReference type="InterPro" id="IPR010979">
    <property type="entry name" value="Ribosomal_uS13-like_H2TH"/>
</dbReference>
<keyword evidence="10" id="KW-0234">DNA repair</keyword>
<dbReference type="GO" id="GO:0000703">
    <property type="term" value="F:oxidized pyrimidine nucleobase lesion DNA N-glycosylase activity"/>
    <property type="evidence" value="ECO:0007669"/>
    <property type="project" value="TreeGrafter"/>
</dbReference>
<keyword evidence="4" id="KW-0479">Metal-binding</keyword>
<dbReference type="GO" id="GO:0006979">
    <property type="term" value="P:response to oxidative stress"/>
    <property type="evidence" value="ECO:0007669"/>
    <property type="project" value="UniProtKB-ARBA"/>
</dbReference>
<dbReference type="InterPro" id="IPR012319">
    <property type="entry name" value="FPG_cat"/>
</dbReference>
<dbReference type="GO" id="GO:0006284">
    <property type="term" value="P:base-excision repair"/>
    <property type="evidence" value="ECO:0007669"/>
    <property type="project" value="InterPro"/>
</dbReference>
<evidence type="ECO:0000256" key="6">
    <source>
        <dbReference type="ARBA" id="ARBA00022771"/>
    </source>
</evidence>
<keyword evidence="12" id="KW-0511">Multifunctional enzyme</keyword>
<evidence type="ECO:0000313" key="20">
    <source>
        <dbReference type="Proteomes" id="UP000578252"/>
    </source>
</evidence>
<keyword evidence="5" id="KW-0227">DNA damage</keyword>
<evidence type="ECO:0000256" key="10">
    <source>
        <dbReference type="ARBA" id="ARBA00023204"/>
    </source>
</evidence>
<feature type="region of interest" description="Disordered" evidence="16">
    <location>
        <begin position="121"/>
        <end position="154"/>
    </location>
</feature>
<evidence type="ECO:0000259" key="18">
    <source>
        <dbReference type="PROSITE" id="PS51068"/>
    </source>
</evidence>
<dbReference type="Gene3D" id="1.10.8.50">
    <property type="match status" value="1"/>
</dbReference>
<evidence type="ECO:0000256" key="9">
    <source>
        <dbReference type="ARBA" id="ARBA00023125"/>
    </source>
</evidence>
<dbReference type="SMART" id="SM01232">
    <property type="entry name" value="H2TH"/>
    <property type="match status" value="1"/>
</dbReference>
<dbReference type="PANTHER" id="PTHR42697">
    <property type="entry name" value="ENDONUCLEASE 8"/>
    <property type="match status" value="1"/>
</dbReference>
<feature type="domain" description="Formamidopyrimidine-DNA glycosylase catalytic" evidence="18">
    <location>
        <begin position="2"/>
        <end position="113"/>
    </location>
</feature>
<evidence type="ECO:0000256" key="16">
    <source>
        <dbReference type="SAM" id="MobiDB-lite"/>
    </source>
</evidence>
<dbReference type="PANTHER" id="PTHR42697:SF1">
    <property type="entry name" value="ENDONUCLEASE 8"/>
    <property type="match status" value="1"/>
</dbReference>
<dbReference type="PROSITE" id="PS51066">
    <property type="entry name" value="ZF_FPG_2"/>
    <property type="match status" value="1"/>
</dbReference>
<dbReference type="SUPFAM" id="SSF81624">
    <property type="entry name" value="N-terminal domain of MutM-like DNA repair proteins"/>
    <property type="match status" value="1"/>
</dbReference>
<keyword evidence="8" id="KW-0862">Zinc</keyword>
<keyword evidence="9" id="KW-0238">DNA-binding</keyword>
<dbReference type="GO" id="GO:0003684">
    <property type="term" value="F:damaged DNA binding"/>
    <property type="evidence" value="ECO:0007669"/>
    <property type="project" value="InterPro"/>
</dbReference>
<comment type="similarity">
    <text evidence="2">Belongs to the FPG family.</text>
</comment>
<dbReference type="GO" id="GO:0008534">
    <property type="term" value="F:oxidized purine nucleobase lesion DNA N-glycosylase activity"/>
    <property type="evidence" value="ECO:0007669"/>
    <property type="project" value="UniProtKB-ARBA"/>
</dbReference>
<dbReference type="InterPro" id="IPR035937">
    <property type="entry name" value="FPG_N"/>
</dbReference>
<dbReference type="EC" id="4.2.99.18" evidence="3"/>
<evidence type="ECO:0000256" key="12">
    <source>
        <dbReference type="ARBA" id="ARBA00023268"/>
    </source>
</evidence>